<dbReference type="EMBL" id="JABSTR010000005">
    <property type="protein sequence ID" value="KAH9371966.1"/>
    <property type="molecule type" value="Genomic_DNA"/>
</dbReference>
<accession>A0A9J6G0K1</accession>
<dbReference type="OrthoDB" id="6510848at2759"/>
<evidence type="ECO:0000313" key="2">
    <source>
        <dbReference type="Proteomes" id="UP000821853"/>
    </source>
</evidence>
<keyword evidence="2" id="KW-1185">Reference proteome</keyword>
<evidence type="ECO:0000313" key="1">
    <source>
        <dbReference type="EMBL" id="KAH9371966.1"/>
    </source>
</evidence>
<dbReference type="AlphaFoldDB" id="A0A9J6G0K1"/>
<sequence length="114" mass="12824">MTIQRSPIPTQNEAKYLVVTLTAASNYLEGYERTLRMKAVRGRGMMTHQALWSFNRIEVLRALWKMVVVMGLTYAKAVMCVSAGTREALERRRRDAGRMALGAHRGVVIEGIQG</sequence>
<reference evidence="1 2" key="1">
    <citation type="journal article" date="2020" name="Cell">
        <title>Large-Scale Comparative Analyses of Tick Genomes Elucidate Their Genetic Diversity and Vector Capacities.</title>
        <authorList>
            <consortium name="Tick Genome and Microbiome Consortium (TIGMIC)"/>
            <person name="Jia N."/>
            <person name="Wang J."/>
            <person name="Shi W."/>
            <person name="Du L."/>
            <person name="Sun Y."/>
            <person name="Zhan W."/>
            <person name="Jiang J.F."/>
            <person name="Wang Q."/>
            <person name="Zhang B."/>
            <person name="Ji P."/>
            <person name="Bell-Sakyi L."/>
            <person name="Cui X.M."/>
            <person name="Yuan T.T."/>
            <person name="Jiang B.G."/>
            <person name="Yang W.F."/>
            <person name="Lam T.T."/>
            <person name="Chang Q.C."/>
            <person name="Ding S.J."/>
            <person name="Wang X.J."/>
            <person name="Zhu J.G."/>
            <person name="Ruan X.D."/>
            <person name="Zhao L."/>
            <person name="Wei J.T."/>
            <person name="Ye R.Z."/>
            <person name="Que T.C."/>
            <person name="Du C.H."/>
            <person name="Zhou Y.H."/>
            <person name="Cheng J.X."/>
            <person name="Dai P.F."/>
            <person name="Guo W.B."/>
            <person name="Han X.H."/>
            <person name="Huang E.J."/>
            <person name="Li L.F."/>
            <person name="Wei W."/>
            <person name="Gao Y.C."/>
            <person name="Liu J.Z."/>
            <person name="Shao H.Z."/>
            <person name="Wang X."/>
            <person name="Wang C.C."/>
            <person name="Yang T.C."/>
            <person name="Huo Q.B."/>
            <person name="Li W."/>
            <person name="Chen H.Y."/>
            <person name="Chen S.E."/>
            <person name="Zhou L.G."/>
            <person name="Ni X.B."/>
            <person name="Tian J.H."/>
            <person name="Sheng Y."/>
            <person name="Liu T."/>
            <person name="Pan Y.S."/>
            <person name="Xia L.Y."/>
            <person name="Li J."/>
            <person name="Zhao F."/>
            <person name="Cao W.C."/>
        </authorList>
    </citation>
    <scope>NUCLEOTIDE SEQUENCE [LARGE SCALE GENOMIC DNA]</scope>
    <source>
        <strain evidence="1">HaeL-2018</strain>
    </source>
</reference>
<comment type="caution">
    <text evidence="1">The sequence shown here is derived from an EMBL/GenBank/DDBJ whole genome shotgun (WGS) entry which is preliminary data.</text>
</comment>
<protein>
    <submittedName>
        <fullName evidence="1">Uncharacterized protein</fullName>
    </submittedName>
</protein>
<name>A0A9J6G0K1_HAELO</name>
<proteinExistence type="predicted"/>
<gene>
    <name evidence="1" type="ORF">HPB48_022480</name>
</gene>
<organism evidence="1 2">
    <name type="scientific">Haemaphysalis longicornis</name>
    <name type="common">Bush tick</name>
    <dbReference type="NCBI Taxonomy" id="44386"/>
    <lineage>
        <taxon>Eukaryota</taxon>
        <taxon>Metazoa</taxon>
        <taxon>Ecdysozoa</taxon>
        <taxon>Arthropoda</taxon>
        <taxon>Chelicerata</taxon>
        <taxon>Arachnida</taxon>
        <taxon>Acari</taxon>
        <taxon>Parasitiformes</taxon>
        <taxon>Ixodida</taxon>
        <taxon>Ixodoidea</taxon>
        <taxon>Ixodidae</taxon>
        <taxon>Haemaphysalinae</taxon>
        <taxon>Haemaphysalis</taxon>
    </lineage>
</organism>
<dbReference type="Proteomes" id="UP000821853">
    <property type="component" value="Chromosome 3"/>
</dbReference>
<dbReference type="VEuPathDB" id="VectorBase:HLOH_061825"/>